<keyword evidence="3" id="KW-0472">Membrane</keyword>
<dbReference type="GO" id="GO:0009279">
    <property type="term" value="C:cell outer membrane"/>
    <property type="evidence" value="ECO:0007669"/>
    <property type="project" value="UniProtKB-SubCell"/>
</dbReference>
<comment type="subcellular location">
    <subcellularLocation>
        <location evidence="5">Cell outer membrane</location>
    </subcellularLocation>
    <subcellularLocation>
        <location evidence="1">Membrane</location>
    </subcellularLocation>
</comment>
<dbReference type="InterPro" id="IPR001775">
    <property type="entry name" value="GspD/PilQ"/>
</dbReference>
<dbReference type="InterPro" id="IPR050810">
    <property type="entry name" value="Bact_Secretion_Sys_Channel"/>
</dbReference>
<evidence type="ECO:0000256" key="5">
    <source>
        <dbReference type="RuleBase" id="RU004004"/>
    </source>
</evidence>
<dbReference type="PANTHER" id="PTHR30332:SF24">
    <property type="entry name" value="SECRETIN GSPD-RELATED"/>
    <property type="match status" value="1"/>
</dbReference>
<comment type="similarity">
    <text evidence="4">Belongs to the bacterial secretin family.</text>
</comment>
<dbReference type="RefSeq" id="WP_145027767.1">
    <property type="nucleotide sequence ID" value="NZ_CP036271.1"/>
</dbReference>
<feature type="domain" description="NolW-like" evidence="8">
    <location>
        <begin position="532"/>
        <end position="599"/>
    </location>
</feature>
<feature type="region of interest" description="Disordered" evidence="6">
    <location>
        <begin position="378"/>
        <end position="400"/>
    </location>
</feature>
<proteinExistence type="inferred from homology"/>
<dbReference type="PANTHER" id="PTHR30332">
    <property type="entry name" value="PROBABLE GENERAL SECRETION PATHWAY PROTEIN D"/>
    <property type="match status" value="1"/>
</dbReference>
<dbReference type="InterPro" id="IPR038591">
    <property type="entry name" value="NolW-like_sf"/>
</dbReference>
<dbReference type="Proteomes" id="UP000315700">
    <property type="component" value="Chromosome"/>
</dbReference>
<keyword evidence="5" id="KW-0813">Transport</keyword>
<keyword evidence="2" id="KW-0732">Signal</keyword>
<feature type="domain" description="Type II/III secretion system secretin-like" evidence="7">
    <location>
        <begin position="1000"/>
        <end position="1171"/>
    </location>
</feature>
<feature type="domain" description="NolW-like" evidence="8">
    <location>
        <begin position="606"/>
        <end position="723"/>
    </location>
</feature>
<feature type="region of interest" description="Disordered" evidence="6">
    <location>
        <begin position="41"/>
        <end position="90"/>
    </location>
</feature>
<dbReference type="KEGG" id="ccos:Pan44_09790"/>
<dbReference type="Pfam" id="PF00263">
    <property type="entry name" value="Secretin"/>
    <property type="match status" value="1"/>
</dbReference>
<accession>A0A517S9Z9</accession>
<reference evidence="9 10" key="1">
    <citation type="submission" date="2019-02" db="EMBL/GenBank/DDBJ databases">
        <title>Deep-cultivation of Planctomycetes and their phenomic and genomic characterization uncovers novel biology.</title>
        <authorList>
            <person name="Wiegand S."/>
            <person name="Jogler M."/>
            <person name="Boedeker C."/>
            <person name="Pinto D."/>
            <person name="Vollmers J."/>
            <person name="Rivas-Marin E."/>
            <person name="Kohn T."/>
            <person name="Peeters S.H."/>
            <person name="Heuer A."/>
            <person name="Rast P."/>
            <person name="Oberbeckmann S."/>
            <person name="Bunk B."/>
            <person name="Jeske O."/>
            <person name="Meyerdierks A."/>
            <person name="Storesund J.E."/>
            <person name="Kallscheuer N."/>
            <person name="Luecker S."/>
            <person name="Lage O.M."/>
            <person name="Pohl T."/>
            <person name="Merkel B.J."/>
            <person name="Hornburger P."/>
            <person name="Mueller R.-W."/>
            <person name="Bruemmer F."/>
            <person name="Labrenz M."/>
            <person name="Spormann A.M."/>
            <person name="Op den Camp H."/>
            <person name="Overmann J."/>
            <person name="Amann R."/>
            <person name="Jetten M.S.M."/>
            <person name="Mascher T."/>
            <person name="Medema M.H."/>
            <person name="Devos D.P."/>
            <person name="Kaster A.-K."/>
            <person name="Ovreas L."/>
            <person name="Rohde M."/>
            <person name="Galperin M.Y."/>
            <person name="Jogler C."/>
        </authorList>
    </citation>
    <scope>NUCLEOTIDE SEQUENCE [LARGE SCALE GENOMIC DNA]</scope>
    <source>
        <strain evidence="9 10">Pan44</strain>
    </source>
</reference>
<gene>
    <name evidence="9" type="primary">pulD</name>
    <name evidence="9" type="ORF">Pan44_09790</name>
</gene>
<dbReference type="PRINTS" id="PR00811">
    <property type="entry name" value="BCTERIALGSPD"/>
</dbReference>
<evidence type="ECO:0000256" key="2">
    <source>
        <dbReference type="ARBA" id="ARBA00022729"/>
    </source>
</evidence>
<evidence type="ECO:0000256" key="4">
    <source>
        <dbReference type="RuleBase" id="RU004003"/>
    </source>
</evidence>
<organism evidence="9 10">
    <name type="scientific">Caulifigura coniformis</name>
    <dbReference type="NCBI Taxonomy" id="2527983"/>
    <lineage>
        <taxon>Bacteria</taxon>
        <taxon>Pseudomonadati</taxon>
        <taxon>Planctomycetota</taxon>
        <taxon>Planctomycetia</taxon>
        <taxon>Planctomycetales</taxon>
        <taxon>Planctomycetaceae</taxon>
        <taxon>Caulifigura</taxon>
    </lineage>
</organism>
<dbReference type="PRINTS" id="PR01032">
    <property type="entry name" value="PHAGEIV"/>
</dbReference>
<name>A0A517S9Z9_9PLAN</name>
<evidence type="ECO:0000259" key="8">
    <source>
        <dbReference type="Pfam" id="PF03958"/>
    </source>
</evidence>
<dbReference type="EMBL" id="CP036271">
    <property type="protein sequence ID" value="QDT52965.1"/>
    <property type="molecule type" value="Genomic_DNA"/>
</dbReference>
<feature type="region of interest" description="Disordered" evidence="6">
    <location>
        <begin position="636"/>
        <end position="657"/>
    </location>
</feature>
<dbReference type="Pfam" id="PF03958">
    <property type="entry name" value="Secretin_N"/>
    <property type="match status" value="3"/>
</dbReference>
<evidence type="ECO:0000313" key="9">
    <source>
        <dbReference type="EMBL" id="QDT52965.1"/>
    </source>
</evidence>
<evidence type="ECO:0000256" key="3">
    <source>
        <dbReference type="ARBA" id="ARBA00023136"/>
    </source>
</evidence>
<feature type="domain" description="NolW-like" evidence="8">
    <location>
        <begin position="821"/>
        <end position="902"/>
    </location>
</feature>
<feature type="compositionally biased region" description="Low complexity" evidence="6">
    <location>
        <begin position="223"/>
        <end position="242"/>
    </location>
</feature>
<evidence type="ECO:0000259" key="7">
    <source>
        <dbReference type="Pfam" id="PF00263"/>
    </source>
</evidence>
<feature type="region of interest" description="Disordered" evidence="6">
    <location>
        <begin position="180"/>
        <end position="242"/>
    </location>
</feature>
<evidence type="ECO:0000313" key="10">
    <source>
        <dbReference type="Proteomes" id="UP000315700"/>
    </source>
</evidence>
<evidence type="ECO:0000256" key="1">
    <source>
        <dbReference type="ARBA" id="ARBA00004370"/>
    </source>
</evidence>
<feature type="region of interest" description="Disordered" evidence="6">
    <location>
        <begin position="1238"/>
        <end position="1287"/>
    </location>
</feature>
<protein>
    <submittedName>
        <fullName evidence="9">Type II secretion system protein D</fullName>
    </submittedName>
</protein>
<dbReference type="Gene3D" id="3.30.1370.120">
    <property type="match status" value="5"/>
</dbReference>
<dbReference type="OrthoDB" id="9779724at2"/>
<sequence length="1287" mass="137896">MLTRLETIRRLVVASACVSTCAGVAVSLPVHLVAADRSPQPRQLWSPLKGKTASGESARATVPAGRPMTIQPVSEKGISTDDGEGKGGHETSVKLNYLSADWKKVLEDVAASSNSQLVMMDEPPGRFSRQDWRGLYTRTEAIQILNRDLEPLGYRILEKNEFLTVIHVQRQRMEYQRPLQAAADPAPRPLQAGHDSGVARASAQGMASRGGIQRASFEQEGDAAAQPAIDQQPQAAPVAAEPVAAVPTSQSFEPMNRSALDLSKQLLKAFDSRKEMMDVGPTGLPGFAVFAPTDEETGERGEQLFALELDVDNDRITIHGGSEITGRMVKLLTRLDGLAASNASQAVRLIPGDEPAAEIATRIRPVVKQLAQFQQGAVGAGNATRGDAPSAPPVVDPNDPVDPDVIDAVQSNVIIEVYEGSIILRGAKKDVDAVTRMIRAIESAAAGSLPEVNLVLLDHADARQLAVIVNQIYTDLATLRNRNGSTNNQKQVTAIAVNTPNAVLLLSPQTQFDAALDVVKKLDVPVSPEMQMQVFGLKSAVASQVVEHIETLFPSGAENLSPSALVVADIRTNSVVVMARPRDMRTIDDLVKKLDRDQAASVVRQQRFQLQFAVAQELATFLSTAIQTVLNPPIQQTTQGQGQVGQQAAGGTTQGPQQLRDSKAIVLEFLSSDGNDERLIKSGLLSDVRVIAEPRTNSLLVSAPENSMPLLAELIRVLDVQSPSISEFKVFKLYNADALAAVDLLTQLFSSTNQAAGQQGGVQQGINLQGAQDVSSSLVPVQFAGDARTNSVIASGGTDAMILVEAILAKLDSENALSRATKVIRLRNTSAADVELALTNFLAQIRELAQLDPERTTTNQLLQQEILVASDPATNNLLVSATPRYMDDVERIIAQLDREPDQVMIQAILVEVTLTGNCEFGVELGFQDDILFNRSNPTTGLPGFLFNNNALGNNIAAANPSKVGGQGLSNFNLGRTSSEAGFGGLVLAASSNAVSVLIRALEANSNAQVLSRPSILAVDNQIAEITVGQLVPRSQGVTFTQLGQAYPQIGDTPVGIILSVIPRITPEGKIIMELIANNSALSDQSVPVFVNADGSTIDSPIINQSRAQTTVKVPDGQTIVVGGMITSTDRHLTRKVPWLGDLPVIGHAFRFDQNVNNRTELIIFLTPRIVRRDLDSEIIKQVEAERLNFFETDVETMHGPLFGVPRPDWTPDCPPEGVPVIPGTNMPTHLPPGSITPDGQVPAGAGTPSMQLDYVPQPPVPMVEPGTNSRRVRGEYGESFGRRPLPH</sequence>
<dbReference type="InParanoid" id="A0A517S9Z9"/>
<dbReference type="InterPro" id="IPR005644">
    <property type="entry name" value="NolW-like"/>
</dbReference>
<dbReference type="GO" id="GO:0015627">
    <property type="term" value="C:type II protein secretion system complex"/>
    <property type="evidence" value="ECO:0007669"/>
    <property type="project" value="TreeGrafter"/>
</dbReference>
<keyword evidence="10" id="KW-1185">Reference proteome</keyword>
<dbReference type="InterPro" id="IPR004846">
    <property type="entry name" value="T2SS/T3SS_dom"/>
</dbReference>
<evidence type="ECO:0000256" key="6">
    <source>
        <dbReference type="SAM" id="MobiDB-lite"/>
    </source>
</evidence>
<dbReference type="GO" id="GO:0009306">
    <property type="term" value="P:protein secretion"/>
    <property type="evidence" value="ECO:0007669"/>
    <property type="project" value="InterPro"/>
</dbReference>